<organism evidence="1">
    <name type="scientific">Microvirus mar11</name>
    <dbReference type="NCBI Taxonomy" id="2851143"/>
    <lineage>
        <taxon>Viruses</taxon>
        <taxon>Monodnaviria</taxon>
        <taxon>Sangervirae</taxon>
        <taxon>Phixviricota</taxon>
        <taxon>Malgrandaviricetes</taxon>
        <taxon>Petitvirales</taxon>
        <taxon>Microviridae</taxon>
    </lineage>
</organism>
<name>A0A8F5XPG2_9VIRU</name>
<reference evidence="1" key="1">
    <citation type="submission" date="2021-04" db="EMBL/GenBank/DDBJ databases">
        <title>Genomes of microviruses identified in yellow-bellied marmot fecal samples.</title>
        <authorList>
            <person name="Varsani A."/>
            <person name="Kraberger S."/>
            <person name="Chatterjee A."/>
            <person name="Richet C."/>
            <person name="Fontenele R.S."/>
            <person name="Schmidlin K."/>
            <person name="Blumstein D.T."/>
        </authorList>
    </citation>
    <scope>NUCLEOTIDE SEQUENCE</scope>
    <source>
        <strain evidence="1">Mar11</strain>
    </source>
</reference>
<protein>
    <submittedName>
        <fullName evidence="1">Uncharacterized protein</fullName>
    </submittedName>
</protein>
<sequence>MAIRAFIFDDKYRLVKSFPCRDIEQAVRHFFSFILVENMTADYKVRKCLKLFSLCFPEPANPDFYHTVFSCAWTKSTLDYVFSSCAYLHLPFFDLS</sequence>
<accession>A0A8F5XPG2</accession>
<proteinExistence type="predicted"/>
<evidence type="ECO:0000313" key="1">
    <source>
        <dbReference type="EMBL" id="QXP45040.1"/>
    </source>
</evidence>
<dbReference type="EMBL" id="MZ089757">
    <property type="protein sequence ID" value="QXP45040.1"/>
    <property type="molecule type" value="Genomic_DNA"/>
</dbReference>